<name>A0ABX9BSB3_9BACL</name>
<feature type="domain" description="Major facilitator superfamily (MFS) profile" evidence="8">
    <location>
        <begin position="231"/>
        <end position="413"/>
    </location>
</feature>
<feature type="transmembrane region" description="Helical" evidence="7">
    <location>
        <begin position="180"/>
        <end position="201"/>
    </location>
</feature>
<evidence type="ECO:0000256" key="1">
    <source>
        <dbReference type="ARBA" id="ARBA00004651"/>
    </source>
</evidence>
<dbReference type="RefSeq" id="WP_111618649.1">
    <property type="nucleotide sequence ID" value="NZ_QLLI01000001.1"/>
</dbReference>
<reference evidence="9 10" key="1">
    <citation type="submission" date="2018-06" db="EMBL/GenBank/DDBJ databases">
        <title>Freshwater and sediment microbial communities from various areas in North America, analyzing microbe dynamics in response to fracking.</title>
        <authorList>
            <person name="Lamendella R."/>
        </authorList>
    </citation>
    <scope>NUCLEOTIDE SEQUENCE [LARGE SCALE GENOMIC DNA]</scope>
    <source>
        <strain evidence="9 10">NG-13</strain>
    </source>
</reference>
<evidence type="ECO:0000313" key="10">
    <source>
        <dbReference type="Proteomes" id="UP000248827"/>
    </source>
</evidence>
<feature type="transmembrane region" description="Helical" evidence="7">
    <location>
        <begin position="322"/>
        <end position="343"/>
    </location>
</feature>
<feature type="transmembrane region" description="Helical" evidence="7">
    <location>
        <begin position="385"/>
        <end position="406"/>
    </location>
</feature>
<evidence type="ECO:0000313" key="9">
    <source>
        <dbReference type="EMBL" id="RAJ03124.1"/>
    </source>
</evidence>
<keyword evidence="6 7" id="KW-0472">Membrane</keyword>
<dbReference type="InterPro" id="IPR011701">
    <property type="entry name" value="MFS"/>
</dbReference>
<dbReference type="PROSITE" id="PS50850">
    <property type="entry name" value="MFS"/>
    <property type="match status" value="1"/>
</dbReference>
<evidence type="ECO:0000259" key="8">
    <source>
        <dbReference type="PROSITE" id="PS50850"/>
    </source>
</evidence>
<keyword evidence="3" id="KW-1003">Cell membrane</keyword>
<evidence type="ECO:0000256" key="6">
    <source>
        <dbReference type="ARBA" id="ARBA00023136"/>
    </source>
</evidence>
<dbReference type="Gene3D" id="1.20.1250.20">
    <property type="entry name" value="MFS general substrate transporter like domains"/>
    <property type="match status" value="1"/>
</dbReference>
<evidence type="ECO:0000256" key="7">
    <source>
        <dbReference type="SAM" id="Phobius"/>
    </source>
</evidence>
<dbReference type="Pfam" id="PF07690">
    <property type="entry name" value="MFS_1"/>
    <property type="match status" value="1"/>
</dbReference>
<keyword evidence="4 7" id="KW-0812">Transmembrane</keyword>
<dbReference type="CDD" id="cd06173">
    <property type="entry name" value="MFS_MefA_like"/>
    <property type="match status" value="1"/>
</dbReference>
<evidence type="ECO:0000256" key="3">
    <source>
        <dbReference type="ARBA" id="ARBA00022475"/>
    </source>
</evidence>
<feature type="transmembrane region" description="Helical" evidence="7">
    <location>
        <begin position="24"/>
        <end position="41"/>
    </location>
</feature>
<comment type="caution">
    <text evidence="9">The sequence shown here is derived from an EMBL/GenBank/DDBJ whole genome shotgun (WGS) entry which is preliminary data.</text>
</comment>
<dbReference type="PANTHER" id="PTHR23513">
    <property type="entry name" value="INTEGRAL MEMBRANE EFFLUX PROTEIN-RELATED"/>
    <property type="match status" value="1"/>
</dbReference>
<keyword evidence="2" id="KW-0813">Transport</keyword>
<dbReference type="PANTHER" id="PTHR23513:SF6">
    <property type="entry name" value="MAJOR FACILITATOR SUPERFAMILY ASSOCIATED DOMAIN-CONTAINING PROTEIN"/>
    <property type="match status" value="1"/>
</dbReference>
<feature type="transmembrane region" description="Helical" evidence="7">
    <location>
        <begin position="88"/>
        <end position="108"/>
    </location>
</feature>
<sequence length="413" mass="44791">MSEINVHTTPVTTSAPSVWRNPSFIILFAASGIIALGNQIYELALPLILYELTMSPVAMSTMRGIEFLPNLFLAMFIGVLMDRVHKKWWSIGSIVLQVILLLALFLSFQYGQSSIYVLYGCGFILMTLSYAFRNASAGMVKQSVPTPLLTSANAALGFTTTLITIMGAALSGMLLMLSNLYTGLLITAILLAISCIILLPLHSSPVSRGTSPQGFWVDFKEGWIELRRNHMLLVISITVIFLNATSGMVDATVIFYAKDTLQLRNLELGLVLSAAGVGGLIGSLVVSSLRRKYSAGVLIVVTTLLQGFAFLILGLFHSTYGLAVGLFLSGIFQTISTICIWTFRQESTPHHMIGRISGITGSLFKLGMPLAIWGSGWISELSNPALVFGIAAAANVIIFICCRYSVLWDRKGT</sequence>
<keyword evidence="10" id="KW-1185">Reference proteome</keyword>
<feature type="transmembrane region" description="Helical" evidence="7">
    <location>
        <begin position="232"/>
        <end position="256"/>
    </location>
</feature>
<dbReference type="EMBL" id="QLLI01000001">
    <property type="protein sequence ID" value="RAJ03124.1"/>
    <property type="molecule type" value="Genomic_DNA"/>
</dbReference>
<feature type="transmembrane region" description="Helical" evidence="7">
    <location>
        <begin position="114"/>
        <end position="132"/>
    </location>
</feature>
<feature type="transmembrane region" description="Helical" evidence="7">
    <location>
        <begin position="293"/>
        <end position="316"/>
    </location>
</feature>
<gene>
    <name evidence="9" type="ORF">DET54_101319</name>
</gene>
<feature type="transmembrane region" description="Helical" evidence="7">
    <location>
        <begin position="355"/>
        <end position="373"/>
    </location>
</feature>
<feature type="transmembrane region" description="Helical" evidence="7">
    <location>
        <begin position="268"/>
        <end position="286"/>
    </location>
</feature>
<comment type="subcellular location">
    <subcellularLocation>
        <location evidence="1">Cell membrane</location>
        <topology evidence="1">Multi-pass membrane protein</topology>
    </subcellularLocation>
</comment>
<dbReference type="InterPro" id="IPR020846">
    <property type="entry name" value="MFS_dom"/>
</dbReference>
<evidence type="ECO:0000256" key="4">
    <source>
        <dbReference type="ARBA" id="ARBA00022692"/>
    </source>
</evidence>
<keyword evidence="5 7" id="KW-1133">Transmembrane helix</keyword>
<organism evidence="9 10">
    <name type="scientific">Paenibacillus pabuli</name>
    <dbReference type="NCBI Taxonomy" id="1472"/>
    <lineage>
        <taxon>Bacteria</taxon>
        <taxon>Bacillati</taxon>
        <taxon>Bacillota</taxon>
        <taxon>Bacilli</taxon>
        <taxon>Bacillales</taxon>
        <taxon>Paenibacillaceae</taxon>
        <taxon>Paenibacillus</taxon>
    </lineage>
</organism>
<evidence type="ECO:0000256" key="2">
    <source>
        <dbReference type="ARBA" id="ARBA00022448"/>
    </source>
</evidence>
<evidence type="ECO:0000256" key="5">
    <source>
        <dbReference type="ARBA" id="ARBA00022989"/>
    </source>
</evidence>
<proteinExistence type="predicted"/>
<protein>
    <submittedName>
        <fullName evidence="9">Na+/melibiose symporter-like transporter</fullName>
    </submittedName>
</protein>
<dbReference type="InterPro" id="IPR036259">
    <property type="entry name" value="MFS_trans_sf"/>
</dbReference>
<dbReference type="Proteomes" id="UP000248827">
    <property type="component" value="Unassembled WGS sequence"/>
</dbReference>
<feature type="transmembrane region" description="Helical" evidence="7">
    <location>
        <begin position="153"/>
        <end position="174"/>
    </location>
</feature>
<feature type="transmembrane region" description="Helical" evidence="7">
    <location>
        <begin position="61"/>
        <end position="81"/>
    </location>
</feature>
<dbReference type="SUPFAM" id="SSF103473">
    <property type="entry name" value="MFS general substrate transporter"/>
    <property type="match status" value="1"/>
</dbReference>
<accession>A0ABX9BSB3</accession>